<dbReference type="RefSeq" id="WP_007253546.1">
    <property type="nucleotide sequence ID" value="NZ_CH724107.1"/>
</dbReference>
<dbReference type="SUPFAM" id="SSF53335">
    <property type="entry name" value="S-adenosyl-L-methionine-dependent methyltransferases"/>
    <property type="match status" value="1"/>
</dbReference>
<dbReference type="PROSITE" id="PS50123">
    <property type="entry name" value="CHER"/>
    <property type="match status" value="1"/>
</dbReference>
<dbReference type="SMART" id="SM00911">
    <property type="entry name" value="HWE_HK"/>
    <property type="match status" value="1"/>
</dbReference>
<name>Q2CDY0_OCEGH</name>
<feature type="region of interest" description="Disordered" evidence="12">
    <location>
        <begin position="472"/>
        <end position="499"/>
    </location>
</feature>
<dbReference type="STRING" id="314256.OG2516_00055"/>
<dbReference type="SUPFAM" id="SSF55781">
    <property type="entry name" value="GAF domain-like"/>
    <property type="match status" value="1"/>
</dbReference>
<dbReference type="InterPro" id="IPR000780">
    <property type="entry name" value="CheR_MeTrfase"/>
</dbReference>
<evidence type="ECO:0000256" key="6">
    <source>
        <dbReference type="ARBA" id="ARBA00022691"/>
    </source>
</evidence>
<sequence>MTPTDPSRDYPVIGIGASAGGLDALQRLFGALGERLGAAVLVVQHLDPSHPSIMHELIARRCDLSVREATDGDEIRPDAVYTAPPGMEMTVANGRIRISERSGEAIGRAPIDSMLRSLAAQYGARSVGVVLSGTGTDGSRGLVEIADAGGLVLAQSPEEAEFDGMPRAALSTGRVDFSGAVTELAARLRGPPAAPPRAEEETAPEEEIDPQDLARLLELMLRETGYDFRDYKPGTLTRRIRRRMAIARQESVAGYIDTVERERGELDELVRDMLIGVTRFFRDRDTWDEIARVAIAPVVERLQPGEALRAWVAGCASGEEAYSLAIALTEAVEASGKSIEVQVFGTDVNPIAIETARLGRYPRASVEDIDAERRARWFADVGDEVRVTAELRGRLVFAVQNAVTDPPFSSLDIVSCRNLMIYLEPSAQNRLIETFHFALRPEGVLVLGLSESADRAEDHFVALSPRHRIYRRRSGGRRRAPTPRRPTVREAEPGRPATHFGADSAVQAMLGRFAPPTVHLGEDFELLGLHGDLDGILGFRSGAMTRSFPDMVIEPLRAQVWTALHTARREESLAEMPVNPVREGEQALTLLVEPIQARGRRNYLLYFLRPDAPAPPAVGESEGTVRPSGDATALVANYQAEVMALRQELHTVIEKGETSHEELQAANEEVMSANEELQSSNEELETSREELQSLNQELTTINAELEDKIAQLEATNDDLANLISSTDVATLFLDTDLAIRRFSAQTRNLLAVRDADIGRPLAELSLKVDDPTLLDDLGRVLADLETREAEIDGDGVAYLRRISPFRTADDRIEGAVVTYADVTRLRRATRNLQRQVDRQAIIAELGTQALGSGDVPALFERAAREVARGLGADLVGIERYDADDATFKLLAGHGWARGLAGNTATWDDVRNELGFAFRHANALSTADATADTRFSPSTKLADATGRAGICLPIGPVVEPWGVLHAWWRITGAPSEEDVHFLTAVAGVLWLAIHQAETQRLREGEREELQALIDGLPILIGIVDGGMRFELFNNTFGELGFTPDEVLSEPVSRILGAEAGAAAAELARSDSGEPASAEIAVALPHGERRTYLLYCVPRVAGQPTHGYFLAALDISERKAWEEQNRVMSAELDHRVKNVLALVGTIARMTGRHARNFDEFRRVFMERIDSLSRTHVKLAATNWRGMDLRTLLSEQIEAYASGAPGAVALEGPDVTLSNRSAQTLSLAVHELTTNAARFGALARPAGRLEVVWRKGDAVLEIDWSESGVGPVERPERPGFGISVIEGAILRQLGGDLSTTYSDDGLRCAIRLTNTDGDAANGG</sequence>
<dbReference type="InterPro" id="IPR050903">
    <property type="entry name" value="Bact_Chemotaxis_MeTrfase"/>
</dbReference>
<dbReference type="eggNOG" id="COG2201">
    <property type="taxonomic scope" value="Bacteria"/>
</dbReference>
<dbReference type="Gene3D" id="3.40.50.180">
    <property type="entry name" value="Methylesterase CheB, C-terminal domain"/>
    <property type="match status" value="1"/>
</dbReference>
<evidence type="ECO:0000256" key="10">
    <source>
        <dbReference type="PROSITE-ProRule" id="PRU00050"/>
    </source>
</evidence>
<dbReference type="Gene3D" id="3.30.450.20">
    <property type="entry name" value="PAS domain"/>
    <property type="match status" value="2"/>
</dbReference>
<accession>Q2CDY0</accession>
<evidence type="ECO:0000256" key="9">
    <source>
        <dbReference type="ARBA" id="ARBA00022840"/>
    </source>
</evidence>
<dbReference type="SUPFAM" id="SSF47757">
    <property type="entry name" value="Chemotaxis receptor methyltransferase CheR, N-terminal domain"/>
    <property type="match status" value="1"/>
</dbReference>
<evidence type="ECO:0000256" key="5">
    <source>
        <dbReference type="ARBA" id="ARBA00022679"/>
    </source>
</evidence>
<evidence type="ECO:0000259" key="13">
    <source>
        <dbReference type="PROSITE" id="PS50113"/>
    </source>
</evidence>
<dbReference type="InterPro" id="IPR035965">
    <property type="entry name" value="PAS-like_dom_sf"/>
</dbReference>
<dbReference type="InterPro" id="IPR022641">
    <property type="entry name" value="CheR_N"/>
</dbReference>
<evidence type="ECO:0000259" key="15">
    <source>
        <dbReference type="PROSITE" id="PS50123"/>
    </source>
</evidence>
<dbReference type="Proteomes" id="UP000003635">
    <property type="component" value="Unassembled WGS sequence"/>
</dbReference>
<feature type="domain" description="CheR-type methyltransferase" evidence="15">
    <location>
        <begin position="201"/>
        <end position="476"/>
    </location>
</feature>
<dbReference type="SUPFAM" id="SSF55785">
    <property type="entry name" value="PYP-like sensor domain (PAS domain)"/>
    <property type="match status" value="2"/>
</dbReference>
<dbReference type="InterPro" id="IPR035909">
    <property type="entry name" value="CheB_C"/>
</dbReference>
<dbReference type="GO" id="GO:0005737">
    <property type="term" value="C:cytoplasm"/>
    <property type="evidence" value="ECO:0007669"/>
    <property type="project" value="InterPro"/>
</dbReference>
<dbReference type="Pfam" id="PF03705">
    <property type="entry name" value="CheR_N"/>
    <property type="match status" value="1"/>
</dbReference>
<feature type="domain" description="CheB-type methylesterase" evidence="14">
    <location>
        <begin position="6"/>
        <end position="188"/>
    </location>
</feature>
<dbReference type="HOGENOM" id="CLU_000892_0_1_5"/>
<keyword evidence="8" id="KW-0418">Kinase</keyword>
<dbReference type="InterPro" id="IPR029063">
    <property type="entry name" value="SAM-dependent_MTases_sf"/>
</dbReference>
<feature type="compositionally biased region" description="Basic residues" evidence="12">
    <location>
        <begin position="472"/>
        <end position="482"/>
    </location>
</feature>
<keyword evidence="4" id="KW-0489">Methyltransferase</keyword>
<keyword evidence="10" id="KW-0378">Hydrolase</keyword>
<protein>
    <submittedName>
        <fullName evidence="16">PAS</fullName>
    </submittedName>
</protein>
<dbReference type="CDD" id="cd02440">
    <property type="entry name" value="AdoMet_MTases"/>
    <property type="match status" value="1"/>
</dbReference>
<dbReference type="Gene3D" id="1.10.155.10">
    <property type="entry name" value="Chemotaxis receptor methyltransferase CheR, N-terminal domain"/>
    <property type="match status" value="1"/>
</dbReference>
<dbReference type="InterPro" id="IPR000673">
    <property type="entry name" value="Sig_transdc_resp-reg_Me-estase"/>
</dbReference>
<dbReference type="InterPro" id="IPR022642">
    <property type="entry name" value="CheR_C"/>
</dbReference>
<dbReference type="Gene3D" id="3.40.50.150">
    <property type="entry name" value="Vaccinia Virus protein VP39"/>
    <property type="match status" value="1"/>
</dbReference>
<feature type="active site" evidence="10">
    <location>
        <position position="45"/>
    </location>
</feature>
<dbReference type="GO" id="GO:0005524">
    <property type="term" value="F:ATP binding"/>
    <property type="evidence" value="ECO:0007669"/>
    <property type="project" value="UniProtKB-KW"/>
</dbReference>
<dbReference type="Gene3D" id="3.30.565.10">
    <property type="entry name" value="Histidine kinase-like ATPase, C-terminal domain"/>
    <property type="match status" value="1"/>
</dbReference>
<keyword evidence="11" id="KW-0175">Coiled coil</keyword>
<dbReference type="EMBL" id="AAOT01000021">
    <property type="protein sequence ID" value="EAR50848.1"/>
    <property type="molecule type" value="Genomic_DNA"/>
</dbReference>
<dbReference type="OrthoDB" id="9816309at2"/>
<dbReference type="InterPro" id="IPR000700">
    <property type="entry name" value="PAS-assoc_C"/>
</dbReference>
<dbReference type="GO" id="GO:0008984">
    <property type="term" value="F:protein-glutamate methylesterase activity"/>
    <property type="evidence" value="ECO:0007669"/>
    <property type="project" value="InterPro"/>
</dbReference>
<proteinExistence type="predicted"/>
<dbReference type="eggNOG" id="COG3920">
    <property type="taxonomic scope" value="Bacteria"/>
</dbReference>
<dbReference type="PROSITE" id="PS50122">
    <property type="entry name" value="CHEB"/>
    <property type="match status" value="1"/>
</dbReference>
<keyword evidence="10" id="KW-0145">Chemotaxis</keyword>
<dbReference type="InterPro" id="IPR011102">
    <property type="entry name" value="Sig_transdc_His_kinase_HWE"/>
</dbReference>
<reference evidence="16 17" key="1">
    <citation type="journal article" date="2010" name="J. Bacteriol.">
        <title>Genome sequences of Oceanicola granulosus HTCC2516(T) and Oceanicola batsensis HTCC2597(TDelta).</title>
        <authorList>
            <person name="Thrash J.C."/>
            <person name="Cho J.C."/>
            <person name="Vergin K.L."/>
            <person name="Giovannoni S.J."/>
        </authorList>
    </citation>
    <scope>NUCLEOTIDE SEQUENCE [LARGE SCALE GENOMIC DNA]</scope>
    <source>
        <strain evidence="17">ATCC BAA-861 / DSM 15982 / KCTC 12143 / HTCC2516</strain>
    </source>
</reference>
<comment type="catalytic activity">
    <reaction evidence="1">
        <text>ATP + protein L-histidine = ADP + protein N-phospho-L-histidine.</text>
        <dbReference type="EC" id="2.7.13.3"/>
    </reaction>
</comment>
<keyword evidence="5" id="KW-0808">Transferase</keyword>
<evidence type="ECO:0000256" key="8">
    <source>
        <dbReference type="ARBA" id="ARBA00022777"/>
    </source>
</evidence>
<dbReference type="PANTHER" id="PTHR24422:SF27">
    <property type="entry name" value="PROTEIN-GLUTAMATE O-METHYLTRANSFERASE"/>
    <property type="match status" value="1"/>
</dbReference>
<dbReference type="InterPro" id="IPR003018">
    <property type="entry name" value="GAF"/>
</dbReference>
<dbReference type="Pfam" id="PF01739">
    <property type="entry name" value="CheR"/>
    <property type="match status" value="1"/>
</dbReference>
<organism evidence="16 17">
    <name type="scientific">Oceanicola granulosus (strain ATCC BAA-861 / DSM 15982 / KCTC 12143 / HTCC2516)</name>
    <dbReference type="NCBI Taxonomy" id="314256"/>
    <lineage>
        <taxon>Bacteria</taxon>
        <taxon>Pseudomonadati</taxon>
        <taxon>Pseudomonadota</taxon>
        <taxon>Alphaproteobacteria</taxon>
        <taxon>Rhodobacterales</taxon>
        <taxon>Roseobacteraceae</taxon>
        <taxon>Oceanicola</taxon>
    </lineage>
</organism>
<evidence type="ECO:0000256" key="11">
    <source>
        <dbReference type="SAM" id="Coils"/>
    </source>
</evidence>
<feature type="active site" evidence="10">
    <location>
        <position position="137"/>
    </location>
</feature>
<dbReference type="SMART" id="SM00138">
    <property type="entry name" value="MeTrc"/>
    <property type="match status" value="1"/>
</dbReference>
<keyword evidence="7" id="KW-0547">Nucleotide-binding</keyword>
<dbReference type="Pfam" id="PF01339">
    <property type="entry name" value="CheB_methylest"/>
    <property type="match status" value="1"/>
</dbReference>
<evidence type="ECO:0000313" key="16">
    <source>
        <dbReference type="EMBL" id="EAR50848.1"/>
    </source>
</evidence>
<evidence type="ECO:0000256" key="7">
    <source>
        <dbReference type="ARBA" id="ARBA00022741"/>
    </source>
</evidence>
<keyword evidence="17" id="KW-1185">Reference proteome</keyword>
<dbReference type="InterPro" id="IPR036890">
    <property type="entry name" value="HATPase_C_sf"/>
</dbReference>
<dbReference type="PRINTS" id="PR00996">
    <property type="entry name" value="CHERMTFRASE"/>
</dbReference>
<dbReference type="PROSITE" id="PS50113">
    <property type="entry name" value="PAC"/>
    <property type="match status" value="1"/>
</dbReference>
<dbReference type="InterPro" id="IPR013656">
    <property type="entry name" value="PAS_4"/>
</dbReference>
<dbReference type="Pfam" id="PF13596">
    <property type="entry name" value="PAS_10"/>
    <property type="match status" value="1"/>
</dbReference>
<dbReference type="GO" id="GO:0000156">
    <property type="term" value="F:phosphorelay response regulator activity"/>
    <property type="evidence" value="ECO:0007669"/>
    <property type="project" value="InterPro"/>
</dbReference>
<dbReference type="GO" id="GO:0032259">
    <property type="term" value="P:methylation"/>
    <property type="evidence" value="ECO:0007669"/>
    <property type="project" value="UniProtKB-KW"/>
</dbReference>
<evidence type="ECO:0000259" key="14">
    <source>
        <dbReference type="PROSITE" id="PS50122"/>
    </source>
</evidence>
<dbReference type="SUPFAM" id="SSF52738">
    <property type="entry name" value="Methylesterase CheB, C-terminal domain"/>
    <property type="match status" value="1"/>
</dbReference>
<keyword evidence="6" id="KW-0949">S-adenosyl-L-methionine</keyword>
<feature type="region of interest" description="Disordered" evidence="12">
    <location>
        <begin position="188"/>
        <end position="207"/>
    </location>
</feature>
<dbReference type="CDD" id="cd16434">
    <property type="entry name" value="CheB-CheR_fusion"/>
    <property type="match status" value="1"/>
</dbReference>
<feature type="active site" evidence="10">
    <location>
        <position position="18"/>
    </location>
</feature>
<dbReference type="InterPro" id="IPR036804">
    <property type="entry name" value="CheR_N_sf"/>
</dbReference>
<dbReference type="Gene3D" id="3.30.450.40">
    <property type="match status" value="1"/>
</dbReference>
<dbReference type="GO" id="GO:0004673">
    <property type="term" value="F:protein histidine kinase activity"/>
    <property type="evidence" value="ECO:0007669"/>
    <property type="project" value="UniProtKB-EC"/>
</dbReference>
<dbReference type="PANTHER" id="PTHR24422">
    <property type="entry name" value="CHEMOTAXIS PROTEIN METHYLTRANSFERASE"/>
    <property type="match status" value="1"/>
</dbReference>
<keyword evidence="3" id="KW-0597">Phosphoprotein</keyword>
<evidence type="ECO:0000256" key="4">
    <source>
        <dbReference type="ARBA" id="ARBA00022603"/>
    </source>
</evidence>
<comment type="caution">
    <text evidence="16">The sequence shown here is derived from an EMBL/GenBank/DDBJ whole genome shotgun (WGS) entry which is preliminary data.</text>
</comment>
<gene>
    <name evidence="16" type="ORF">OG2516_00055</name>
</gene>
<dbReference type="InterPro" id="IPR029016">
    <property type="entry name" value="GAF-like_dom_sf"/>
</dbReference>
<comment type="catalytic activity">
    <reaction evidence="2">
        <text>L-glutamyl-[protein] + S-adenosyl-L-methionine = [protein]-L-glutamate 5-O-methyl ester + S-adenosyl-L-homocysteine</text>
        <dbReference type="Rhea" id="RHEA:24452"/>
        <dbReference type="Rhea" id="RHEA-COMP:10208"/>
        <dbReference type="Rhea" id="RHEA-COMP:10311"/>
        <dbReference type="ChEBI" id="CHEBI:29973"/>
        <dbReference type="ChEBI" id="CHEBI:57856"/>
        <dbReference type="ChEBI" id="CHEBI:59789"/>
        <dbReference type="ChEBI" id="CHEBI:82795"/>
        <dbReference type="EC" id="2.1.1.80"/>
    </reaction>
</comment>
<dbReference type="Pfam" id="PF08448">
    <property type="entry name" value="PAS_4"/>
    <property type="match status" value="1"/>
</dbReference>
<dbReference type="GO" id="GO:0008983">
    <property type="term" value="F:protein-glutamate O-methyltransferase activity"/>
    <property type="evidence" value="ECO:0007669"/>
    <property type="project" value="UniProtKB-EC"/>
</dbReference>
<evidence type="ECO:0000256" key="3">
    <source>
        <dbReference type="ARBA" id="ARBA00022553"/>
    </source>
</evidence>
<feature type="coiled-coil region" evidence="11">
    <location>
        <begin position="635"/>
        <end position="722"/>
    </location>
</feature>
<dbReference type="eggNOG" id="COG1352">
    <property type="taxonomic scope" value="Bacteria"/>
</dbReference>
<keyword evidence="9" id="KW-0067">ATP-binding</keyword>
<evidence type="ECO:0000256" key="1">
    <source>
        <dbReference type="ARBA" id="ARBA00000085"/>
    </source>
</evidence>
<dbReference type="GO" id="GO:0006935">
    <property type="term" value="P:chemotaxis"/>
    <property type="evidence" value="ECO:0007669"/>
    <property type="project" value="UniProtKB-UniRule"/>
</dbReference>
<evidence type="ECO:0000256" key="2">
    <source>
        <dbReference type="ARBA" id="ARBA00001541"/>
    </source>
</evidence>
<dbReference type="Pfam" id="PF07536">
    <property type="entry name" value="HWE_HK"/>
    <property type="match status" value="1"/>
</dbReference>
<dbReference type="SMART" id="SM00065">
    <property type="entry name" value="GAF"/>
    <property type="match status" value="1"/>
</dbReference>
<evidence type="ECO:0000256" key="12">
    <source>
        <dbReference type="SAM" id="MobiDB-lite"/>
    </source>
</evidence>
<evidence type="ECO:0000313" key="17">
    <source>
        <dbReference type="Proteomes" id="UP000003635"/>
    </source>
</evidence>
<feature type="domain" description="PAC" evidence="13">
    <location>
        <begin position="782"/>
        <end position="834"/>
    </location>
</feature>